<dbReference type="Proteomes" id="UP000076881">
    <property type="component" value="Unassembled WGS sequence"/>
</dbReference>
<keyword evidence="2" id="KW-0812">Transmembrane</keyword>
<feature type="transmembrane region" description="Helical" evidence="2">
    <location>
        <begin position="15"/>
        <end position="39"/>
    </location>
</feature>
<evidence type="ECO:0000256" key="2">
    <source>
        <dbReference type="SAM" id="Phobius"/>
    </source>
</evidence>
<feature type="region of interest" description="Disordered" evidence="1">
    <location>
        <begin position="84"/>
        <end position="149"/>
    </location>
</feature>
<feature type="compositionally biased region" description="Polar residues" evidence="1">
    <location>
        <begin position="108"/>
        <end position="120"/>
    </location>
</feature>
<keyword evidence="2" id="KW-1133">Transmembrane helix</keyword>
<comment type="caution">
    <text evidence="3">The sequence shown here is derived from an EMBL/GenBank/DDBJ whole genome shotgun (WGS) entry which is preliminary data.</text>
</comment>
<keyword evidence="2" id="KW-0472">Membrane</keyword>
<keyword evidence="4" id="KW-1185">Reference proteome</keyword>
<evidence type="ECO:0000256" key="1">
    <source>
        <dbReference type="SAM" id="MobiDB-lite"/>
    </source>
</evidence>
<sequence length="149" mass="16579">MSAINRSLEQSRLEIMILAIGVLVLVSLLGLFVFINLRFRPHYERKARQDDYGYEEKPVYSDNVSFADNAKRELATLTRRVTASASVDAAASGQDTKSLPGSRRFQLVPSTNRETTTQEPVQDDHEDMRPASSGHGASHDETGLQIVMI</sequence>
<proteinExistence type="predicted"/>
<dbReference type="EMBL" id="AZHF01000003">
    <property type="protein sequence ID" value="OAA78240.1"/>
    <property type="molecule type" value="Genomic_DNA"/>
</dbReference>
<evidence type="ECO:0000313" key="3">
    <source>
        <dbReference type="EMBL" id="OAA78240.1"/>
    </source>
</evidence>
<reference evidence="3 4" key="1">
    <citation type="journal article" date="2016" name="Genome Biol. Evol.">
        <title>Divergent and convergent evolution of fungal pathogenicity.</title>
        <authorList>
            <person name="Shang Y."/>
            <person name="Xiao G."/>
            <person name="Zheng P."/>
            <person name="Cen K."/>
            <person name="Zhan S."/>
            <person name="Wang C."/>
        </authorList>
    </citation>
    <scope>NUCLEOTIDE SEQUENCE [LARGE SCALE GENOMIC DNA]</scope>
    <source>
        <strain evidence="3 4">RCEF 1005</strain>
    </source>
</reference>
<dbReference type="OrthoDB" id="4869576at2759"/>
<gene>
    <name evidence="3" type="ORF">LEL_05063</name>
</gene>
<protein>
    <submittedName>
        <fullName evidence="3">Uncharacterized protein</fullName>
    </submittedName>
</protein>
<organism evidence="3 4">
    <name type="scientific">Akanthomyces lecanii RCEF 1005</name>
    <dbReference type="NCBI Taxonomy" id="1081108"/>
    <lineage>
        <taxon>Eukaryota</taxon>
        <taxon>Fungi</taxon>
        <taxon>Dikarya</taxon>
        <taxon>Ascomycota</taxon>
        <taxon>Pezizomycotina</taxon>
        <taxon>Sordariomycetes</taxon>
        <taxon>Hypocreomycetidae</taxon>
        <taxon>Hypocreales</taxon>
        <taxon>Cordycipitaceae</taxon>
        <taxon>Akanthomyces</taxon>
        <taxon>Cordyceps confragosa</taxon>
    </lineage>
</organism>
<accession>A0A168HTM4</accession>
<name>A0A168HTM4_CORDF</name>
<evidence type="ECO:0000313" key="4">
    <source>
        <dbReference type="Proteomes" id="UP000076881"/>
    </source>
</evidence>
<dbReference type="AlphaFoldDB" id="A0A168HTM4"/>